<proteinExistence type="predicted"/>
<reference evidence="1" key="1">
    <citation type="journal article" date="2014" name="Int. J. Syst. Evol. Microbiol.">
        <title>Complete genome sequence of Corynebacterium casei LMG S-19264T (=DSM 44701T), isolated from a smear-ripened cheese.</title>
        <authorList>
            <consortium name="US DOE Joint Genome Institute (JGI-PGF)"/>
            <person name="Walter F."/>
            <person name="Albersmeier A."/>
            <person name="Kalinowski J."/>
            <person name="Ruckert C."/>
        </authorList>
    </citation>
    <scope>NUCLEOTIDE SEQUENCE</scope>
    <source>
        <strain evidence="1">CGMCC 1.15519</strain>
    </source>
</reference>
<evidence type="ECO:0000313" key="1">
    <source>
        <dbReference type="EMBL" id="GGE01501.1"/>
    </source>
</evidence>
<dbReference type="AlphaFoldDB" id="A0A916ZJR0"/>
<dbReference type="Proteomes" id="UP000635071">
    <property type="component" value="Unassembled WGS sequence"/>
</dbReference>
<name>A0A916ZJR0_9SPHN</name>
<sequence length="64" mass="6701">MFQVKFGDGADKRITMVWEEPAPLMAPSAADLATDARASDVLFIVLDRACADLAAQSKSAGTAS</sequence>
<evidence type="ECO:0000313" key="2">
    <source>
        <dbReference type="Proteomes" id="UP000635071"/>
    </source>
</evidence>
<dbReference type="RefSeq" id="WP_188761299.1">
    <property type="nucleotide sequence ID" value="NZ_BMJM01000001.1"/>
</dbReference>
<gene>
    <name evidence="1" type="ORF">GCM10011529_04800</name>
</gene>
<protein>
    <submittedName>
        <fullName evidence="1">Uncharacterized protein</fullName>
    </submittedName>
</protein>
<dbReference type="EMBL" id="BMJM01000001">
    <property type="protein sequence ID" value="GGE01501.1"/>
    <property type="molecule type" value="Genomic_DNA"/>
</dbReference>
<accession>A0A916ZJR0</accession>
<comment type="caution">
    <text evidence="1">The sequence shown here is derived from an EMBL/GenBank/DDBJ whole genome shotgun (WGS) entry which is preliminary data.</text>
</comment>
<reference evidence="1" key="2">
    <citation type="submission" date="2020-09" db="EMBL/GenBank/DDBJ databases">
        <authorList>
            <person name="Sun Q."/>
            <person name="Zhou Y."/>
        </authorList>
    </citation>
    <scope>NUCLEOTIDE SEQUENCE</scope>
    <source>
        <strain evidence="1">CGMCC 1.15519</strain>
    </source>
</reference>
<organism evidence="1 2">
    <name type="scientific">Sandarakinorhabdus glacialis</name>
    <dbReference type="NCBI Taxonomy" id="1614636"/>
    <lineage>
        <taxon>Bacteria</taxon>
        <taxon>Pseudomonadati</taxon>
        <taxon>Pseudomonadota</taxon>
        <taxon>Alphaproteobacteria</taxon>
        <taxon>Sphingomonadales</taxon>
        <taxon>Sphingosinicellaceae</taxon>
        <taxon>Sandarakinorhabdus</taxon>
    </lineage>
</organism>
<keyword evidence="2" id="KW-1185">Reference proteome</keyword>